<dbReference type="RefSeq" id="XP_033596211.1">
    <property type="nucleotide sequence ID" value="XM_033748769.1"/>
</dbReference>
<dbReference type="InterPro" id="IPR053018">
    <property type="entry name" value="Elsinochrome_Biosynth-Asso"/>
</dbReference>
<sequence length="377" mass="42712">MAIDNKLSKFQRLLCIGSADGFPGFYYSSLLFHFSHWSPLSSPVLRYTSVASKAFLMLKTTIDCTRRDSVERDGGVGGIGVLLSFMIMNAFCLALAFLITMFEPLCETRRKLDAIAIIMRKLLVAFSDQQIITGIGVLVISLTKMGSLDFYHFYMVYLIGCFATFCHMATTITLFRQYREDWLMKRIRQLLMGLNAMLSLVVAMFLLRFLFRKLVQTLPIACAWDKALGQEAISENPIWGKPILLIIIVIMCHMLLFGLGIYFLNIKEGKSTKLIQCFTLGVLSAACITIVVQIIEVGDAFPHEANADVYMTGKDENSWAYGQVLSMLLLWLPLMALVSIWREERVMAKKVEEDGVSLREVEREFGLRSITPCSFYH</sequence>
<dbReference type="EMBL" id="ML996583">
    <property type="protein sequence ID" value="KAF2753760.1"/>
    <property type="molecule type" value="Genomic_DNA"/>
</dbReference>
<organism evidence="2 3">
    <name type="scientific">Pseudovirgaria hyperparasitica</name>
    <dbReference type="NCBI Taxonomy" id="470096"/>
    <lineage>
        <taxon>Eukaryota</taxon>
        <taxon>Fungi</taxon>
        <taxon>Dikarya</taxon>
        <taxon>Ascomycota</taxon>
        <taxon>Pezizomycotina</taxon>
        <taxon>Dothideomycetes</taxon>
        <taxon>Dothideomycetes incertae sedis</taxon>
        <taxon>Acrospermales</taxon>
        <taxon>Acrospermaceae</taxon>
        <taxon>Pseudovirgaria</taxon>
    </lineage>
</organism>
<protein>
    <submittedName>
        <fullName evidence="2">Uncharacterized protein</fullName>
    </submittedName>
</protein>
<gene>
    <name evidence="2" type="ORF">EJ05DRAFT_521632</name>
</gene>
<proteinExistence type="predicted"/>
<accession>A0A6A6VVU7</accession>
<name>A0A6A6VVU7_9PEZI</name>
<feature type="transmembrane region" description="Helical" evidence="1">
    <location>
        <begin position="243"/>
        <end position="265"/>
    </location>
</feature>
<keyword evidence="1" id="KW-0472">Membrane</keyword>
<dbReference type="OrthoDB" id="5414615at2759"/>
<feature type="transmembrane region" description="Helical" evidence="1">
    <location>
        <begin position="318"/>
        <end position="341"/>
    </location>
</feature>
<feature type="transmembrane region" description="Helical" evidence="1">
    <location>
        <begin position="154"/>
        <end position="178"/>
    </location>
</feature>
<dbReference type="Proteomes" id="UP000799437">
    <property type="component" value="Unassembled WGS sequence"/>
</dbReference>
<dbReference type="PANTHER" id="PTHR37577:SF1">
    <property type="entry name" value="INTEGRAL MEMBRANE PROTEIN"/>
    <property type="match status" value="1"/>
</dbReference>
<feature type="transmembrane region" description="Helical" evidence="1">
    <location>
        <begin position="277"/>
        <end position="298"/>
    </location>
</feature>
<keyword evidence="1" id="KW-0812">Transmembrane</keyword>
<dbReference type="PANTHER" id="PTHR37577">
    <property type="entry name" value="INTEGRAL MEMBRANE PROTEIN"/>
    <property type="match status" value="1"/>
</dbReference>
<dbReference type="AlphaFoldDB" id="A0A6A6VVU7"/>
<feature type="transmembrane region" description="Helical" evidence="1">
    <location>
        <begin position="79"/>
        <end position="102"/>
    </location>
</feature>
<evidence type="ECO:0000313" key="2">
    <source>
        <dbReference type="EMBL" id="KAF2753760.1"/>
    </source>
</evidence>
<evidence type="ECO:0000256" key="1">
    <source>
        <dbReference type="SAM" id="Phobius"/>
    </source>
</evidence>
<keyword evidence="1" id="KW-1133">Transmembrane helix</keyword>
<keyword evidence="3" id="KW-1185">Reference proteome</keyword>
<feature type="transmembrane region" description="Helical" evidence="1">
    <location>
        <begin position="12"/>
        <end position="34"/>
    </location>
</feature>
<feature type="transmembrane region" description="Helical" evidence="1">
    <location>
        <begin position="190"/>
        <end position="211"/>
    </location>
</feature>
<evidence type="ECO:0000313" key="3">
    <source>
        <dbReference type="Proteomes" id="UP000799437"/>
    </source>
</evidence>
<feature type="transmembrane region" description="Helical" evidence="1">
    <location>
        <begin position="122"/>
        <end position="142"/>
    </location>
</feature>
<dbReference type="GeneID" id="54489823"/>
<reference evidence="2" key="1">
    <citation type="journal article" date="2020" name="Stud. Mycol.">
        <title>101 Dothideomycetes genomes: a test case for predicting lifestyles and emergence of pathogens.</title>
        <authorList>
            <person name="Haridas S."/>
            <person name="Albert R."/>
            <person name="Binder M."/>
            <person name="Bloem J."/>
            <person name="Labutti K."/>
            <person name="Salamov A."/>
            <person name="Andreopoulos B."/>
            <person name="Baker S."/>
            <person name="Barry K."/>
            <person name="Bills G."/>
            <person name="Bluhm B."/>
            <person name="Cannon C."/>
            <person name="Castanera R."/>
            <person name="Culley D."/>
            <person name="Daum C."/>
            <person name="Ezra D."/>
            <person name="Gonzalez J."/>
            <person name="Henrissat B."/>
            <person name="Kuo A."/>
            <person name="Liang C."/>
            <person name="Lipzen A."/>
            <person name="Lutzoni F."/>
            <person name="Magnuson J."/>
            <person name="Mondo S."/>
            <person name="Nolan M."/>
            <person name="Ohm R."/>
            <person name="Pangilinan J."/>
            <person name="Park H.-J."/>
            <person name="Ramirez L."/>
            <person name="Alfaro M."/>
            <person name="Sun H."/>
            <person name="Tritt A."/>
            <person name="Yoshinaga Y."/>
            <person name="Zwiers L.-H."/>
            <person name="Turgeon B."/>
            <person name="Goodwin S."/>
            <person name="Spatafora J."/>
            <person name="Crous P."/>
            <person name="Grigoriev I."/>
        </authorList>
    </citation>
    <scope>NUCLEOTIDE SEQUENCE</scope>
    <source>
        <strain evidence="2">CBS 121739</strain>
    </source>
</reference>